<evidence type="ECO:0000313" key="5">
    <source>
        <dbReference type="EMBL" id="KAK3103586.1"/>
    </source>
</evidence>
<dbReference type="EC" id="2.4.1.-" evidence="3"/>
<dbReference type="EMBL" id="VSWD01000005">
    <property type="protein sequence ID" value="KAK3103586.1"/>
    <property type="molecule type" value="Genomic_DNA"/>
</dbReference>
<keyword evidence="3" id="KW-0325">Glycoprotein</keyword>
<evidence type="ECO:0000256" key="4">
    <source>
        <dbReference type="SAM" id="MobiDB-lite"/>
    </source>
</evidence>
<comment type="similarity">
    <text evidence="3">Belongs to the glycosyltransferase 11 family.</text>
</comment>
<evidence type="ECO:0000256" key="3">
    <source>
        <dbReference type="RuleBase" id="RU363129"/>
    </source>
</evidence>
<keyword evidence="3" id="KW-0735">Signal-anchor</keyword>
<dbReference type="Pfam" id="PF01531">
    <property type="entry name" value="Glyco_transf_11"/>
    <property type="match status" value="1"/>
</dbReference>
<dbReference type="GO" id="GO:0032580">
    <property type="term" value="C:Golgi cisterna membrane"/>
    <property type="evidence" value="ECO:0007669"/>
    <property type="project" value="UniProtKB-SubCell"/>
</dbReference>
<sequence>MKKLYILFTGFVFSLLTCFLLLSLLFTFGGQWNVVVFSQVSIPKLFPDYSGTRFEEPKPKAVFIENESNDSGVPKPGQQTKQNSIANKTLSTKATTLKPTTTLAPSTTTNLKPTTTLTKAKPTTSSKTTILTAPKMTPVPTTPKPVSKRYYVCANRVGGLGNNLFQFATSFGVAFSKDMTAVTPQRGAINAVFNLTKNRWLEIAPDNSLCRGSKGRGEKQASGFDPNLINFKADSSYTLTLYLQSWRYFNDSIPELRKQLIFRSNVQNRANAIFDNILKKLGKSKRSDVIFIAIHIRRGDMVNNGFGYQVATGDYIKRAVKYFSNITNRIFVVCSNDLNWGRNNIPGDEKVEYVTGNPREVDFAILASCDHIITTVGSFSWWAGFLNKGTVLYFKWPAKEGSRLRHAYSKDYSDYFLPHWIGL</sequence>
<dbReference type="InterPro" id="IPR002516">
    <property type="entry name" value="Glyco_trans_11"/>
</dbReference>
<feature type="region of interest" description="Disordered" evidence="4">
    <location>
        <begin position="67"/>
        <end position="87"/>
    </location>
</feature>
<feature type="compositionally biased region" description="Polar residues" evidence="4">
    <location>
        <begin position="77"/>
        <end position="86"/>
    </location>
</feature>
<comment type="subcellular location">
    <subcellularLocation>
        <location evidence="3">Golgi apparatus</location>
        <location evidence="3">Golgi stack membrane</location>
        <topology evidence="3">Single-pass type II membrane protein</topology>
    </subcellularLocation>
</comment>
<gene>
    <name evidence="5" type="ORF">FSP39_020359</name>
</gene>
<comment type="pathway">
    <text evidence="3">Protein modification; protein glycosylation.</text>
</comment>
<accession>A0AA88YKY0</accession>
<organism evidence="5 6">
    <name type="scientific">Pinctada imbricata</name>
    <name type="common">Atlantic pearl-oyster</name>
    <name type="synonym">Pinctada martensii</name>
    <dbReference type="NCBI Taxonomy" id="66713"/>
    <lineage>
        <taxon>Eukaryota</taxon>
        <taxon>Metazoa</taxon>
        <taxon>Spiralia</taxon>
        <taxon>Lophotrochozoa</taxon>
        <taxon>Mollusca</taxon>
        <taxon>Bivalvia</taxon>
        <taxon>Autobranchia</taxon>
        <taxon>Pteriomorphia</taxon>
        <taxon>Pterioida</taxon>
        <taxon>Pterioidea</taxon>
        <taxon>Pteriidae</taxon>
        <taxon>Pinctada</taxon>
    </lineage>
</organism>
<keyword evidence="1 3" id="KW-0328">Glycosyltransferase</keyword>
<keyword evidence="3" id="KW-0333">Golgi apparatus</keyword>
<reference evidence="5" key="1">
    <citation type="submission" date="2019-08" db="EMBL/GenBank/DDBJ databases">
        <title>The improved chromosome-level genome for the pearl oyster Pinctada fucata martensii using PacBio sequencing and Hi-C.</title>
        <authorList>
            <person name="Zheng Z."/>
        </authorList>
    </citation>
    <scope>NUCLEOTIDE SEQUENCE</scope>
    <source>
        <strain evidence="5">ZZ-2019</strain>
        <tissue evidence="5">Adductor muscle</tissue>
    </source>
</reference>
<dbReference type="PANTHER" id="PTHR11927">
    <property type="entry name" value="GALACTOSIDE 2-L-FUCOSYLTRANSFERASE"/>
    <property type="match status" value="1"/>
</dbReference>
<dbReference type="Proteomes" id="UP001186944">
    <property type="component" value="Unassembled WGS sequence"/>
</dbReference>
<dbReference type="GO" id="GO:0008107">
    <property type="term" value="F:galactoside 2-alpha-L-fucosyltransferase activity"/>
    <property type="evidence" value="ECO:0007669"/>
    <property type="project" value="InterPro"/>
</dbReference>
<proteinExistence type="inferred from homology"/>
<evidence type="ECO:0000256" key="1">
    <source>
        <dbReference type="ARBA" id="ARBA00022676"/>
    </source>
</evidence>
<comment type="caution">
    <text evidence="5">The sequence shown here is derived from an EMBL/GenBank/DDBJ whole genome shotgun (WGS) entry which is preliminary data.</text>
</comment>
<evidence type="ECO:0000313" key="6">
    <source>
        <dbReference type="Proteomes" id="UP001186944"/>
    </source>
</evidence>
<name>A0AA88YKY0_PINIB</name>
<protein>
    <recommendedName>
        <fullName evidence="3">L-Fucosyltransferase</fullName>
        <ecNumber evidence="3">2.4.1.-</ecNumber>
    </recommendedName>
</protein>
<dbReference type="PANTHER" id="PTHR11927:SF9">
    <property type="entry name" value="L-FUCOSYLTRANSFERASE"/>
    <property type="match status" value="1"/>
</dbReference>
<keyword evidence="3" id="KW-0812">Transmembrane</keyword>
<dbReference type="GO" id="GO:0005975">
    <property type="term" value="P:carbohydrate metabolic process"/>
    <property type="evidence" value="ECO:0007669"/>
    <property type="project" value="InterPro"/>
</dbReference>
<dbReference type="CDD" id="cd11301">
    <property type="entry name" value="Fut1_Fut2_like"/>
    <property type="match status" value="1"/>
</dbReference>
<keyword evidence="6" id="KW-1185">Reference proteome</keyword>
<feature type="region of interest" description="Disordered" evidence="4">
    <location>
        <begin position="101"/>
        <end position="127"/>
    </location>
</feature>
<dbReference type="AlphaFoldDB" id="A0AA88YKY0"/>
<keyword evidence="2 3" id="KW-0808">Transferase</keyword>
<evidence type="ECO:0000256" key="2">
    <source>
        <dbReference type="ARBA" id="ARBA00022679"/>
    </source>
</evidence>